<dbReference type="Proteomes" id="UP000006055">
    <property type="component" value="Chromosome"/>
</dbReference>
<organism evidence="3 4">
    <name type="scientific">Desulfomonile tiedjei (strain ATCC 49306 / DSM 6799 / DCB-1)</name>
    <dbReference type="NCBI Taxonomy" id="706587"/>
    <lineage>
        <taxon>Bacteria</taxon>
        <taxon>Pseudomonadati</taxon>
        <taxon>Thermodesulfobacteriota</taxon>
        <taxon>Desulfomonilia</taxon>
        <taxon>Desulfomonilales</taxon>
        <taxon>Desulfomonilaceae</taxon>
        <taxon>Desulfomonile</taxon>
    </lineage>
</organism>
<accession>I4CBW7</accession>
<keyword evidence="4" id="KW-1185">Reference proteome</keyword>
<dbReference type="eggNOG" id="ENOG5033Z0E">
    <property type="taxonomic scope" value="Bacteria"/>
</dbReference>
<protein>
    <submittedName>
        <fullName evidence="3">Uncharacterized protein</fullName>
    </submittedName>
</protein>
<evidence type="ECO:0000313" key="4">
    <source>
        <dbReference type="Proteomes" id="UP000006055"/>
    </source>
</evidence>
<feature type="chain" id="PRO_5003687145" evidence="2">
    <location>
        <begin position="29"/>
        <end position="595"/>
    </location>
</feature>
<dbReference type="HOGENOM" id="CLU_458380_0_0_7"/>
<evidence type="ECO:0000256" key="2">
    <source>
        <dbReference type="SAM" id="SignalP"/>
    </source>
</evidence>
<gene>
    <name evidence="3" type="ordered locus">Desti_4426</name>
</gene>
<sequence length="595" mass="65465">MKITRNNMKLVLLGLICLSICFAQPVFGDQLYAPEYLWAKGIDSKTEAVEIVDTHLGIPYRDDGALDDKGYFTSFDRPDRFFNTPGLNCSGLVVSAARFLFDKNFTLAEVTRDRQGNSGNNSPMGKDWDFGWDLILNLSDGRQPKVIMPDGKDYPLEGADGMNLRGFDLQDTSAWRRVISQMQPGHVYFGTISRAGNERPYKILHYHVVMMIPDSKGAVWLYHATRRSSVHKMNVNTTQGLNRFMSQFRGSRGDEKMILVVSAVLPTIGQETVADVPTPVAGETGAAQQRQPGTATAKLEPSDTNHDAAPTSEEEEQAPPPPPREPEKKGPEIVINHLAGKVFKAFPDLNGSIPKFADDAKQALSFRFQNHGNAARKIEIILQGPRGNSQYSGSLENNADELNVVYPRDFTNAEPSTSQGEYLVNVKIDGVQWLANAFEVAMPREAQPKITSVKVPNTVEAGKTFTVRIDAQNMGAESDYGGITVSCPNPAGLKIVSAKPGKVFSQGSTVLSVMSDKIRTKVPMAERWIELWGENKPYDMTVQIQAGKPGTYPLYVRCALRGVNVKSSVILMDPGSSDTADQQGFPVKVYNITVR</sequence>
<dbReference type="OrthoDB" id="5449419at2"/>
<name>I4CBW7_DESTA</name>
<dbReference type="STRING" id="706587.Desti_4426"/>
<keyword evidence="2" id="KW-0732">Signal</keyword>
<dbReference type="AlphaFoldDB" id="I4CBW7"/>
<feature type="region of interest" description="Disordered" evidence="1">
    <location>
        <begin position="283"/>
        <end position="330"/>
    </location>
</feature>
<reference evidence="4" key="1">
    <citation type="submission" date="2012-06" db="EMBL/GenBank/DDBJ databases">
        <title>Complete sequence of chromosome of Desulfomonile tiedjei DSM 6799.</title>
        <authorList>
            <person name="Lucas S."/>
            <person name="Copeland A."/>
            <person name="Lapidus A."/>
            <person name="Glavina del Rio T."/>
            <person name="Dalin E."/>
            <person name="Tice H."/>
            <person name="Bruce D."/>
            <person name="Goodwin L."/>
            <person name="Pitluck S."/>
            <person name="Peters L."/>
            <person name="Ovchinnikova G."/>
            <person name="Zeytun A."/>
            <person name="Lu M."/>
            <person name="Kyrpides N."/>
            <person name="Mavromatis K."/>
            <person name="Ivanova N."/>
            <person name="Brettin T."/>
            <person name="Detter J.C."/>
            <person name="Han C."/>
            <person name="Larimer F."/>
            <person name="Land M."/>
            <person name="Hauser L."/>
            <person name="Markowitz V."/>
            <person name="Cheng J.-F."/>
            <person name="Hugenholtz P."/>
            <person name="Woyke T."/>
            <person name="Wu D."/>
            <person name="Spring S."/>
            <person name="Schroeder M."/>
            <person name="Brambilla E."/>
            <person name="Klenk H.-P."/>
            <person name="Eisen J.A."/>
        </authorList>
    </citation>
    <scope>NUCLEOTIDE SEQUENCE [LARGE SCALE GENOMIC DNA]</scope>
    <source>
        <strain evidence="4">ATCC 49306 / DSM 6799 / DCB-1</strain>
    </source>
</reference>
<feature type="signal peptide" evidence="2">
    <location>
        <begin position="1"/>
        <end position="28"/>
    </location>
</feature>
<evidence type="ECO:0000313" key="3">
    <source>
        <dbReference type="EMBL" id="AFM27058.1"/>
    </source>
</evidence>
<dbReference type="RefSeq" id="WP_014812173.1">
    <property type="nucleotide sequence ID" value="NC_018025.1"/>
</dbReference>
<dbReference type="KEGG" id="dti:Desti_4426"/>
<proteinExistence type="predicted"/>
<dbReference type="EMBL" id="CP003360">
    <property type="protein sequence ID" value="AFM27058.1"/>
    <property type="molecule type" value="Genomic_DNA"/>
</dbReference>
<evidence type="ECO:0000256" key="1">
    <source>
        <dbReference type="SAM" id="MobiDB-lite"/>
    </source>
</evidence>